<accession>A0A060XUC5</accession>
<dbReference type="EMBL" id="FR905616">
    <property type="protein sequence ID" value="CDQ80525.1"/>
    <property type="molecule type" value="Genomic_DNA"/>
</dbReference>
<dbReference type="PANTHER" id="PTHR14392:SF2">
    <property type="entry name" value="PROTEIN NIBAN 2"/>
    <property type="match status" value="1"/>
</dbReference>
<evidence type="ECO:0000313" key="1">
    <source>
        <dbReference type="EMBL" id="CDQ80525.1"/>
    </source>
</evidence>
<reference evidence="1" key="1">
    <citation type="journal article" date="2014" name="Nat. Commun.">
        <title>The rainbow trout genome provides novel insights into evolution after whole-genome duplication in vertebrates.</title>
        <authorList>
            <person name="Berthelot C."/>
            <person name="Brunet F."/>
            <person name="Chalopin D."/>
            <person name="Juanchich A."/>
            <person name="Bernard M."/>
            <person name="Noel B."/>
            <person name="Bento P."/>
            <person name="Da Silva C."/>
            <person name="Labadie K."/>
            <person name="Alberti A."/>
            <person name="Aury J.M."/>
            <person name="Louis A."/>
            <person name="Dehais P."/>
            <person name="Bardou P."/>
            <person name="Montfort J."/>
            <person name="Klopp C."/>
            <person name="Cabau C."/>
            <person name="Gaspin C."/>
            <person name="Thorgaard G.H."/>
            <person name="Boussaha M."/>
            <person name="Quillet E."/>
            <person name="Guyomard R."/>
            <person name="Galiana D."/>
            <person name="Bobe J."/>
            <person name="Volff J.N."/>
            <person name="Genet C."/>
            <person name="Wincker P."/>
            <person name="Jaillon O."/>
            <person name="Roest Crollius H."/>
            <person name="Guiguen Y."/>
        </authorList>
    </citation>
    <scope>NUCLEOTIDE SEQUENCE [LARGE SCALE GENOMIC DNA]</scope>
</reference>
<organism evidence="1 2">
    <name type="scientific">Oncorhynchus mykiss</name>
    <name type="common">Rainbow trout</name>
    <name type="synonym">Salmo gairdneri</name>
    <dbReference type="NCBI Taxonomy" id="8022"/>
    <lineage>
        <taxon>Eukaryota</taxon>
        <taxon>Metazoa</taxon>
        <taxon>Chordata</taxon>
        <taxon>Craniata</taxon>
        <taxon>Vertebrata</taxon>
        <taxon>Euteleostomi</taxon>
        <taxon>Actinopterygii</taxon>
        <taxon>Neopterygii</taxon>
        <taxon>Teleostei</taxon>
        <taxon>Protacanthopterygii</taxon>
        <taxon>Salmoniformes</taxon>
        <taxon>Salmonidae</taxon>
        <taxon>Salmoninae</taxon>
        <taxon>Oncorhynchus</taxon>
    </lineage>
</organism>
<name>A0A060XUC5_ONCMY</name>
<dbReference type="STRING" id="8022.A0A060XUC5"/>
<dbReference type="AlphaFoldDB" id="A0A060XUC5"/>
<gene>
    <name evidence="1" type="ORF">GSONMT00033430001</name>
</gene>
<evidence type="ECO:0000313" key="2">
    <source>
        <dbReference type="Proteomes" id="UP000193380"/>
    </source>
</evidence>
<sequence length="138" mass="14966">MGDVISTHLDEGKREMITARARQVMGEFGHVYKEQYAVALFNGVRFEIEGGGGPQSQLLHRKASGQAGLGTTVCCSRSPSVLPGFFFVHPPPPHSSSPFYSVPLSLYSHTICNSLLLYLLTPLFISSSPSSECKAVCF</sequence>
<protein>
    <submittedName>
        <fullName evidence="1">Uncharacterized protein</fullName>
    </submittedName>
</protein>
<dbReference type="Proteomes" id="UP000193380">
    <property type="component" value="Unassembled WGS sequence"/>
</dbReference>
<reference evidence="1" key="2">
    <citation type="submission" date="2014-03" db="EMBL/GenBank/DDBJ databases">
        <authorList>
            <person name="Genoscope - CEA"/>
        </authorList>
    </citation>
    <scope>NUCLEOTIDE SEQUENCE</scope>
</reference>
<dbReference type="InterPro" id="IPR026088">
    <property type="entry name" value="Niban-like"/>
</dbReference>
<dbReference type="PANTHER" id="PTHR14392">
    <property type="entry name" value="NIBAN FAMILY MEMBER"/>
    <property type="match status" value="1"/>
</dbReference>
<proteinExistence type="predicted"/>
<dbReference type="PaxDb" id="8022-A0A060XUC5"/>